<dbReference type="SUPFAM" id="SSF50978">
    <property type="entry name" value="WD40 repeat-like"/>
    <property type="match status" value="1"/>
</dbReference>
<dbReference type="Gene3D" id="2.130.10.10">
    <property type="entry name" value="YVTN repeat-like/Quinoprotein amine dehydrogenase"/>
    <property type="match status" value="3"/>
</dbReference>
<dbReference type="AlphaFoldDB" id="A0A8J8NTT4"/>
<dbReference type="PROSITE" id="PS00678">
    <property type="entry name" value="WD_REPEATS_1"/>
    <property type="match status" value="2"/>
</dbReference>
<feature type="repeat" description="WD" evidence="3">
    <location>
        <begin position="79"/>
        <end position="111"/>
    </location>
</feature>
<dbReference type="PANTHER" id="PTHR44019:SF8">
    <property type="entry name" value="POC1 CENTRIOLAR PROTEIN HOMOLOG"/>
    <property type="match status" value="1"/>
</dbReference>
<name>A0A8J8NTT4_HALGN</name>
<dbReference type="EMBL" id="RRYP01007954">
    <property type="protein sequence ID" value="TNV80124.1"/>
    <property type="molecule type" value="Genomic_DNA"/>
</dbReference>
<dbReference type="PROSITE" id="PS50082">
    <property type="entry name" value="WD_REPEATS_2"/>
    <property type="match status" value="7"/>
</dbReference>
<keyword evidence="1 3" id="KW-0853">WD repeat</keyword>
<gene>
    <name evidence="5" type="ORF">FGO68_gene17107</name>
</gene>
<dbReference type="InterPro" id="IPR015943">
    <property type="entry name" value="WD40/YVTN_repeat-like_dom_sf"/>
</dbReference>
<evidence type="ECO:0008006" key="7">
    <source>
        <dbReference type="Google" id="ProtNLM"/>
    </source>
</evidence>
<feature type="repeat" description="WD" evidence="3">
    <location>
        <begin position="121"/>
        <end position="162"/>
    </location>
</feature>
<organism evidence="5 6">
    <name type="scientific">Halteria grandinella</name>
    <dbReference type="NCBI Taxonomy" id="5974"/>
    <lineage>
        <taxon>Eukaryota</taxon>
        <taxon>Sar</taxon>
        <taxon>Alveolata</taxon>
        <taxon>Ciliophora</taxon>
        <taxon>Intramacronucleata</taxon>
        <taxon>Spirotrichea</taxon>
        <taxon>Stichotrichia</taxon>
        <taxon>Sporadotrichida</taxon>
        <taxon>Halteriidae</taxon>
        <taxon>Halteria</taxon>
    </lineage>
</organism>
<dbReference type="PANTHER" id="PTHR44019">
    <property type="entry name" value="WD REPEAT-CONTAINING PROTEIN 55"/>
    <property type="match status" value="1"/>
</dbReference>
<feature type="region of interest" description="Disordered" evidence="4">
    <location>
        <begin position="356"/>
        <end position="396"/>
    </location>
</feature>
<keyword evidence="2" id="KW-0677">Repeat</keyword>
<feature type="repeat" description="WD" evidence="3">
    <location>
        <begin position="205"/>
        <end position="246"/>
    </location>
</feature>
<evidence type="ECO:0000256" key="3">
    <source>
        <dbReference type="PROSITE-ProRule" id="PRU00221"/>
    </source>
</evidence>
<sequence>MMDPQLHLMQQQLNQEAVKRHQDLSATESTPSLLRAFQGHKDRVTQVIFNPNLRQLISCSTDGMIMTWSLQPNSRPQKFLGHKGAVYDIAVNPTGTHLASASKDSTIRLWNNNAEAFSYILKGHSSPVKSIQFNCDGSYLLSASDDKTIKMWSVTERKFFQTLKGHTNWVRKAQFSLDARMIASASDDKTVRLWDVQSNQLIHTYTDHTGMVSDVKFHPDGTCIGSCGSDRKIKIFDNRSHRLLQHYDAHDDLINSINFHPHGTYLLSTSNDGKLKIWDLRKGQILYTLLGHQGATSSASFSPGGDYFCSGGKDSQVMIWKGGLTNTPTEIITGVSQTKIETELFVTDKDKVDRLPNAEVPQAKKAAAARKASVTRPSTAGKPAPPKIHSMTQDEEKQVAAKSAVRIGDAFRSLKPEVQTTLDKIFSQVELVSGTLALLDKRLQYSENRMMEVMNYIKDADVAVRPKLVQGYPQFNLNSQFYSQNVDNDEYIVRANQMENLNINSGLSNESHQSPSVTTTHAVNPMYVSEAFRQQIGGEEYFRSTNVFQQE</sequence>
<keyword evidence="6" id="KW-1185">Reference proteome</keyword>
<dbReference type="InterPro" id="IPR019775">
    <property type="entry name" value="WD40_repeat_CS"/>
</dbReference>
<dbReference type="SMART" id="SM00320">
    <property type="entry name" value="WD40"/>
    <property type="match status" value="7"/>
</dbReference>
<evidence type="ECO:0000256" key="1">
    <source>
        <dbReference type="ARBA" id="ARBA00022574"/>
    </source>
</evidence>
<protein>
    <recommendedName>
        <fullName evidence="7">Guanine nucleotide-binding protein subunit beta-like protein</fullName>
    </recommendedName>
</protein>
<feature type="repeat" description="WD" evidence="3">
    <location>
        <begin position="247"/>
        <end position="288"/>
    </location>
</feature>
<evidence type="ECO:0000256" key="4">
    <source>
        <dbReference type="SAM" id="MobiDB-lite"/>
    </source>
</evidence>
<dbReference type="InterPro" id="IPR020472">
    <property type="entry name" value="WD40_PAC1"/>
</dbReference>
<dbReference type="InterPro" id="IPR050505">
    <property type="entry name" value="WDR55/POC1"/>
</dbReference>
<dbReference type="OrthoDB" id="7875889at2759"/>
<dbReference type="CDD" id="cd00200">
    <property type="entry name" value="WD40"/>
    <property type="match status" value="1"/>
</dbReference>
<feature type="repeat" description="WD" evidence="3">
    <location>
        <begin position="163"/>
        <end position="204"/>
    </location>
</feature>
<dbReference type="InterPro" id="IPR001680">
    <property type="entry name" value="WD40_rpt"/>
</dbReference>
<evidence type="ECO:0000256" key="2">
    <source>
        <dbReference type="ARBA" id="ARBA00022737"/>
    </source>
</evidence>
<proteinExistence type="predicted"/>
<dbReference type="PROSITE" id="PS50294">
    <property type="entry name" value="WD_REPEATS_REGION"/>
    <property type="match status" value="7"/>
</dbReference>
<comment type="caution">
    <text evidence="5">The sequence shown here is derived from an EMBL/GenBank/DDBJ whole genome shotgun (WGS) entry which is preliminary data.</text>
</comment>
<accession>A0A8J8NTT4</accession>
<feature type="compositionally biased region" description="Low complexity" evidence="4">
    <location>
        <begin position="363"/>
        <end position="372"/>
    </location>
</feature>
<dbReference type="InterPro" id="IPR036322">
    <property type="entry name" value="WD40_repeat_dom_sf"/>
</dbReference>
<dbReference type="PRINTS" id="PR00320">
    <property type="entry name" value="GPROTEINBRPT"/>
</dbReference>
<feature type="repeat" description="WD" evidence="3">
    <location>
        <begin position="289"/>
        <end position="321"/>
    </location>
</feature>
<feature type="repeat" description="WD" evidence="3">
    <location>
        <begin position="37"/>
        <end position="78"/>
    </location>
</feature>
<evidence type="ECO:0000313" key="5">
    <source>
        <dbReference type="EMBL" id="TNV80124.1"/>
    </source>
</evidence>
<evidence type="ECO:0000313" key="6">
    <source>
        <dbReference type="Proteomes" id="UP000785679"/>
    </source>
</evidence>
<reference evidence="5" key="1">
    <citation type="submission" date="2019-06" db="EMBL/GenBank/DDBJ databases">
        <authorList>
            <person name="Zheng W."/>
        </authorList>
    </citation>
    <scope>NUCLEOTIDE SEQUENCE</scope>
    <source>
        <strain evidence="5">QDHG01</strain>
    </source>
</reference>
<dbReference type="Pfam" id="PF00400">
    <property type="entry name" value="WD40"/>
    <property type="match status" value="7"/>
</dbReference>
<dbReference type="Proteomes" id="UP000785679">
    <property type="component" value="Unassembled WGS sequence"/>
</dbReference>